<sequence length="80" mass="9067">MQTLDVTFSKRLKTAFREECDLFMKSHALQRITSYDVAFAVMLIDSTVFGEEDFLTSGLVTVMNDFTANHMNQDQGTPIP</sequence>
<proteinExistence type="predicted"/>
<name>A0A8K0D1Z6_IGNLU</name>
<reference evidence="1" key="1">
    <citation type="submission" date="2019-08" db="EMBL/GenBank/DDBJ databases">
        <title>The genome of the North American firefly Photinus pyralis.</title>
        <authorList>
            <consortium name="Photinus pyralis genome working group"/>
            <person name="Fallon T.R."/>
            <person name="Sander Lower S.E."/>
            <person name="Weng J.-K."/>
        </authorList>
    </citation>
    <scope>NUCLEOTIDE SEQUENCE</scope>
    <source>
        <strain evidence="1">TRF0915ILg1</strain>
        <tissue evidence="1">Whole body</tissue>
    </source>
</reference>
<organism evidence="1 2">
    <name type="scientific">Ignelater luminosus</name>
    <name type="common">Cucubano</name>
    <name type="synonym">Pyrophorus luminosus</name>
    <dbReference type="NCBI Taxonomy" id="2038154"/>
    <lineage>
        <taxon>Eukaryota</taxon>
        <taxon>Metazoa</taxon>
        <taxon>Ecdysozoa</taxon>
        <taxon>Arthropoda</taxon>
        <taxon>Hexapoda</taxon>
        <taxon>Insecta</taxon>
        <taxon>Pterygota</taxon>
        <taxon>Neoptera</taxon>
        <taxon>Endopterygota</taxon>
        <taxon>Coleoptera</taxon>
        <taxon>Polyphaga</taxon>
        <taxon>Elateriformia</taxon>
        <taxon>Elateroidea</taxon>
        <taxon>Elateridae</taxon>
        <taxon>Agrypninae</taxon>
        <taxon>Pyrophorini</taxon>
        <taxon>Ignelater</taxon>
    </lineage>
</organism>
<keyword evidence="2" id="KW-1185">Reference proteome</keyword>
<dbReference type="EMBL" id="VTPC01005845">
    <property type="protein sequence ID" value="KAF2895517.1"/>
    <property type="molecule type" value="Genomic_DNA"/>
</dbReference>
<gene>
    <name evidence="1" type="ORF">ILUMI_10655</name>
</gene>
<protein>
    <submittedName>
        <fullName evidence="1">Uncharacterized protein</fullName>
    </submittedName>
</protein>
<accession>A0A8K0D1Z6</accession>
<comment type="caution">
    <text evidence="1">The sequence shown here is derived from an EMBL/GenBank/DDBJ whole genome shotgun (WGS) entry which is preliminary data.</text>
</comment>
<dbReference type="OrthoDB" id="6775047at2759"/>
<evidence type="ECO:0000313" key="2">
    <source>
        <dbReference type="Proteomes" id="UP000801492"/>
    </source>
</evidence>
<dbReference type="Proteomes" id="UP000801492">
    <property type="component" value="Unassembled WGS sequence"/>
</dbReference>
<dbReference type="AlphaFoldDB" id="A0A8K0D1Z6"/>
<evidence type="ECO:0000313" key="1">
    <source>
        <dbReference type="EMBL" id="KAF2895517.1"/>
    </source>
</evidence>